<sequence>MDPVQKIWMYENWLADQNDDAELAKNHAYLLASFWNPEAVKQILGGGNVHESSDDEFEETTKMVKDASLKSLEEKTKTKRRRRRHNIKE</sequence>
<proteinExistence type="predicted"/>
<gene>
    <name evidence="2" type="ORF">UFOVP1290_16</name>
</gene>
<accession>A0A6J5RQE7</accession>
<feature type="region of interest" description="Disordered" evidence="1">
    <location>
        <begin position="68"/>
        <end position="89"/>
    </location>
</feature>
<feature type="compositionally biased region" description="Basic residues" evidence="1">
    <location>
        <begin position="77"/>
        <end position="89"/>
    </location>
</feature>
<organism evidence="2">
    <name type="scientific">uncultured Caudovirales phage</name>
    <dbReference type="NCBI Taxonomy" id="2100421"/>
    <lineage>
        <taxon>Viruses</taxon>
        <taxon>Duplodnaviria</taxon>
        <taxon>Heunggongvirae</taxon>
        <taxon>Uroviricota</taxon>
        <taxon>Caudoviricetes</taxon>
        <taxon>Peduoviridae</taxon>
        <taxon>Maltschvirus</taxon>
        <taxon>Maltschvirus maltsch</taxon>
    </lineage>
</organism>
<reference evidence="2" key="1">
    <citation type="submission" date="2020-05" db="EMBL/GenBank/DDBJ databases">
        <authorList>
            <person name="Chiriac C."/>
            <person name="Salcher M."/>
            <person name="Ghai R."/>
            <person name="Kavagutti S V."/>
        </authorList>
    </citation>
    <scope>NUCLEOTIDE SEQUENCE</scope>
</reference>
<protein>
    <submittedName>
        <fullName evidence="2">Uncharacterized protein</fullName>
    </submittedName>
</protein>
<name>A0A6J5RQE7_9CAUD</name>
<evidence type="ECO:0000256" key="1">
    <source>
        <dbReference type="SAM" id="MobiDB-lite"/>
    </source>
</evidence>
<evidence type="ECO:0000313" key="2">
    <source>
        <dbReference type="EMBL" id="CAB4196496.1"/>
    </source>
</evidence>
<dbReference type="EMBL" id="LR797252">
    <property type="protein sequence ID" value="CAB4196496.1"/>
    <property type="molecule type" value="Genomic_DNA"/>
</dbReference>